<name>A0A6J7LKD4_9ZZZZ</name>
<organism evidence="2">
    <name type="scientific">freshwater metagenome</name>
    <dbReference type="NCBI Taxonomy" id="449393"/>
    <lineage>
        <taxon>unclassified sequences</taxon>
        <taxon>metagenomes</taxon>
        <taxon>ecological metagenomes</taxon>
    </lineage>
</organism>
<accession>A0A6J7LKD4</accession>
<gene>
    <name evidence="2" type="ORF">UFOPK3772_03141</name>
</gene>
<feature type="transmembrane region" description="Helical" evidence="1">
    <location>
        <begin position="49"/>
        <end position="67"/>
    </location>
</feature>
<proteinExistence type="predicted"/>
<feature type="transmembrane region" description="Helical" evidence="1">
    <location>
        <begin position="150"/>
        <end position="171"/>
    </location>
</feature>
<keyword evidence="1" id="KW-0812">Transmembrane</keyword>
<protein>
    <submittedName>
        <fullName evidence="2">Unannotated protein</fullName>
    </submittedName>
</protein>
<evidence type="ECO:0000313" key="2">
    <source>
        <dbReference type="EMBL" id="CAB4968771.1"/>
    </source>
</evidence>
<feature type="transmembrane region" description="Helical" evidence="1">
    <location>
        <begin position="20"/>
        <end position="37"/>
    </location>
</feature>
<sequence>MTVDHDPRMRLGPLWIEPRVVIYATLIQMTAYALFDVPDVPLAIDGFNVLIWVAVVPMFALAVAHAFSEVLDLQIRLQRRMSWADVLVILHSNVQFLYVSLIPVILLSLGWVLGVNQKTAVNFVLYLGVISLAGWGGYGARRAGLRPWTCLLFGAAYACLGALVVVLEILIRH</sequence>
<keyword evidence="1" id="KW-0472">Membrane</keyword>
<keyword evidence="1" id="KW-1133">Transmembrane helix</keyword>
<reference evidence="2" key="1">
    <citation type="submission" date="2020-05" db="EMBL/GenBank/DDBJ databases">
        <authorList>
            <person name="Chiriac C."/>
            <person name="Salcher M."/>
            <person name="Ghai R."/>
            <person name="Kavagutti S V."/>
        </authorList>
    </citation>
    <scope>NUCLEOTIDE SEQUENCE</scope>
</reference>
<dbReference type="AlphaFoldDB" id="A0A6J7LKD4"/>
<feature type="transmembrane region" description="Helical" evidence="1">
    <location>
        <begin position="119"/>
        <end position="138"/>
    </location>
</feature>
<evidence type="ECO:0000256" key="1">
    <source>
        <dbReference type="SAM" id="Phobius"/>
    </source>
</evidence>
<dbReference type="EMBL" id="CAFBNE010000161">
    <property type="protein sequence ID" value="CAB4968771.1"/>
    <property type="molecule type" value="Genomic_DNA"/>
</dbReference>
<feature type="transmembrane region" description="Helical" evidence="1">
    <location>
        <begin position="88"/>
        <end position="113"/>
    </location>
</feature>